<evidence type="ECO:0000256" key="6">
    <source>
        <dbReference type="SAM" id="Phobius"/>
    </source>
</evidence>
<dbReference type="InterPro" id="IPR050362">
    <property type="entry name" value="Cation-dep_OMT"/>
</dbReference>
<keyword evidence="6" id="KW-0812">Transmembrane</keyword>
<dbReference type="InterPro" id="IPR002935">
    <property type="entry name" value="SAM_O-MeTrfase"/>
</dbReference>
<sequence>MEFTRAESFLHDGLLQSFELTKYILKTNGYPREPTPLKELREVTARHPGKLMSTAPHSGQLIGMLLKLINAKKTIEIGVYTGYSLLLTALSIPYDAMIIAIDPNKETYEIGLPIIQKAGVEHKINFIESQALPVLDILLQNLSTKYPGFIFYLHFCFFFFFYGFFKFNQLNSSSFVSFLQKDNEGSFDFAFVDADKENYLNYHERLLKLVKVGGLIIFDNTLWGGTVAQPEEAVSEDRKESRRSIIEFNNSVSIDQRIEIALAPSGDGLTICRRIR</sequence>
<accession>A0A5D2PL41</accession>
<keyword evidence="6" id="KW-1133">Transmembrane helix</keyword>
<keyword evidence="6" id="KW-0472">Membrane</keyword>
<comment type="similarity">
    <text evidence="5">Belongs to the class I-like SAM-binding methyltransferase superfamily. Cation-dependent O-methyltransferase family.</text>
</comment>
<reference evidence="7 8" key="1">
    <citation type="submission" date="2019-07" db="EMBL/GenBank/DDBJ databases">
        <title>WGS assembly of Gossypium tomentosum.</title>
        <authorList>
            <person name="Chen Z.J."/>
            <person name="Sreedasyam A."/>
            <person name="Ando A."/>
            <person name="Song Q."/>
            <person name="De L."/>
            <person name="Hulse-Kemp A."/>
            <person name="Ding M."/>
            <person name="Ye W."/>
            <person name="Kirkbride R."/>
            <person name="Jenkins J."/>
            <person name="Plott C."/>
            <person name="Lovell J."/>
            <person name="Lin Y.-M."/>
            <person name="Vaughn R."/>
            <person name="Liu B."/>
            <person name="Li W."/>
            <person name="Simpson S."/>
            <person name="Scheffler B."/>
            <person name="Saski C."/>
            <person name="Grover C."/>
            <person name="Hu G."/>
            <person name="Conover J."/>
            <person name="Carlson J."/>
            <person name="Shu S."/>
            <person name="Boston L."/>
            <person name="Williams M."/>
            <person name="Peterson D."/>
            <person name="Mcgee K."/>
            <person name="Jones D."/>
            <person name="Wendel J."/>
            <person name="Stelly D."/>
            <person name="Grimwood J."/>
            <person name="Schmutz J."/>
        </authorList>
    </citation>
    <scope>NUCLEOTIDE SEQUENCE [LARGE SCALE GENOMIC DNA]</scope>
    <source>
        <strain evidence="7">7179.01</strain>
    </source>
</reference>
<evidence type="ECO:0000256" key="3">
    <source>
        <dbReference type="ARBA" id="ARBA00022679"/>
    </source>
</evidence>
<feature type="transmembrane region" description="Helical" evidence="6">
    <location>
        <begin position="77"/>
        <end position="101"/>
    </location>
</feature>
<comment type="cofactor">
    <cofactor evidence="1">
        <name>a divalent metal cation</name>
        <dbReference type="ChEBI" id="CHEBI:60240"/>
    </cofactor>
</comment>
<evidence type="ECO:0000313" key="7">
    <source>
        <dbReference type="EMBL" id="TYI16927.1"/>
    </source>
</evidence>
<keyword evidence="4" id="KW-0949">S-adenosyl-L-methionine</keyword>
<dbReference type="GO" id="GO:0008757">
    <property type="term" value="F:S-adenosylmethionine-dependent methyltransferase activity"/>
    <property type="evidence" value="ECO:0007669"/>
    <property type="project" value="TreeGrafter"/>
</dbReference>
<evidence type="ECO:0000256" key="5">
    <source>
        <dbReference type="ARBA" id="ARBA00023453"/>
    </source>
</evidence>
<evidence type="ECO:0008006" key="9">
    <source>
        <dbReference type="Google" id="ProtNLM"/>
    </source>
</evidence>
<evidence type="ECO:0000313" key="8">
    <source>
        <dbReference type="Proteomes" id="UP000322667"/>
    </source>
</evidence>
<protein>
    <recommendedName>
        <fullName evidence="9">Caffeoyl-CoA O-methyltransferase</fullName>
    </recommendedName>
</protein>
<dbReference type="PANTHER" id="PTHR10509:SF61">
    <property type="entry name" value="METHYLTRANSFERASES SUPERFAMILY PROTEIN, PUTATIVE ISOFORM 1-RELATED"/>
    <property type="match status" value="1"/>
</dbReference>
<dbReference type="GO" id="GO:0008171">
    <property type="term" value="F:O-methyltransferase activity"/>
    <property type="evidence" value="ECO:0007669"/>
    <property type="project" value="InterPro"/>
</dbReference>
<evidence type="ECO:0000256" key="4">
    <source>
        <dbReference type="ARBA" id="ARBA00022691"/>
    </source>
</evidence>
<dbReference type="Gene3D" id="3.40.50.150">
    <property type="entry name" value="Vaccinia Virus protein VP39"/>
    <property type="match status" value="1"/>
</dbReference>
<evidence type="ECO:0000256" key="2">
    <source>
        <dbReference type="ARBA" id="ARBA00022603"/>
    </source>
</evidence>
<keyword evidence="8" id="KW-1185">Reference proteome</keyword>
<dbReference type="PANTHER" id="PTHR10509">
    <property type="entry name" value="O-METHYLTRANSFERASE-RELATED"/>
    <property type="match status" value="1"/>
</dbReference>
<name>A0A5D2PL41_GOSTO</name>
<proteinExistence type="inferred from homology"/>
<dbReference type="EMBL" id="CM017617">
    <property type="protein sequence ID" value="TYI16927.1"/>
    <property type="molecule type" value="Genomic_DNA"/>
</dbReference>
<keyword evidence="3" id="KW-0808">Transferase</keyword>
<gene>
    <name evidence="7" type="ORF">ES332_A08G288900v1</name>
</gene>
<dbReference type="Proteomes" id="UP000322667">
    <property type="component" value="Chromosome A08"/>
</dbReference>
<dbReference type="InterPro" id="IPR029063">
    <property type="entry name" value="SAM-dependent_MTases_sf"/>
</dbReference>
<dbReference type="SUPFAM" id="SSF53335">
    <property type="entry name" value="S-adenosyl-L-methionine-dependent methyltransferases"/>
    <property type="match status" value="1"/>
</dbReference>
<organism evidence="7 8">
    <name type="scientific">Gossypium tomentosum</name>
    <name type="common">Hawaiian cotton</name>
    <name type="synonym">Gossypium sandvicense</name>
    <dbReference type="NCBI Taxonomy" id="34277"/>
    <lineage>
        <taxon>Eukaryota</taxon>
        <taxon>Viridiplantae</taxon>
        <taxon>Streptophyta</taxon>
        <taxon>Embryophyta</taxon>
        <taxon>Tracheophyta</taxon>
        <taxon>Spermatophyta</taxon>
        <taxon>Magnoliopsida</taxon>
        <taxon>eudicotyledons</taxon>
        <taxon>Gunneridae</taxon>
        <taxon>Pentapetalae</taxon>
        <taxon>rosids</taxon>
        <taxon>malvids</taxon>
        <taxon>Malvales</taxon>
        <taxon>Malvaceae</taxon>
        <taxon>Malvoideae</taxon>
        <taxon>Gossypium</taxon>
    </lineage>
</organism>
<dbReference type="Pfam" id="PF01596">
    <property type="entry name" value="Methyltransf_3"/>
    <property type="match status" value="2"/>
</dbReference>
<feature type="transmembrane region" description="Helical" evidence="6">
    <location>
        <begin position="146"/>
        <end position="165"/>
    </location>
</feature>
<evidence type="ECO:0000256" key="1">
    <source>
        <dbReference type="ARBA" id="ARBA00001968"/>
    </source>
</evidence>
<dbReference type="PROSITE" id="PS51682">
    <property type="entry name" value="SAM_OMT_I"/>
    <property type="match status" value="1"/>
</dbReference>
<dbReference type="AlphaFoldDB" id="A0A5D2PL41"/>
<dbReference type="GO" id="GO:0032259">
    <property type="term" value="P:methylation"/>
    <property type="evidence" value="ECO:0007669"/>
    <property type="project" value="UniProtKB-KW"/>
</dbReference>
<keyword evidence="2" id="KW-0489">Methyltransferase</keyword>